<evidence type="ECO:0000259" key="3">
    <source>
        <dbReference type="Pfam" id="PF00724"/>
    </source>
</evidence>
<dbReference type="PATRIC" id="fig|1097667.3.peg.3938"/>
<evidence type="ECO:0000256" key="1">
    <source>
        <dbReference type="ARBA" id="ARBA00022630"/>
    </source>
</evidence>
<dbReference type="CDD" id="cd04733">
    <property type="entry name" value="OYE_like_2_FMN"/>
    <property type="match status" value="1"/>
</dbReference>
<comment type="caution">
    <text evidence="4">The sequence shown here is derived from an EMBL/GenBank/DDBJ whole genome shotgun (WGS) entry which is preliminary data.</text>
</comment>
<keyword evidence="2 4" id="KW-0560">Oxidoreductase</keyword>
<dbReference type="InterPro" id="IPR051799">
    <property type="entry name" value="NADH_flavin_oxidoreductase"/>
</dbReference>
<dbReference type="Pfam" id="PF00724">
    <property type="entry name" value="Oxidored_FMN"/>
    <property type="match status" value="1"/>
</dbReference>
<protein>
    <submittedName>
        <fullName evidence="4">24-dienoyl-CoA reductase [NADPH]</fullName>
        <ecNumber evidence="4">1.3.1.34</ecNumber>
    </submittedName>
</protein>
<gene>
    <name evidence="4" type="ORF">PAI11_39740</name>
</gene>
<reference evidence="4 5" key="1">
    <citation type="journal article" date="2013" name="Biodegradation">
        <title>Quantitative proteomic analysis of ibuprofen-degrading Patulibacter sp. strain I11.</title>
        <authorList>
            <person name="Almeida B."/>
            <person name="Kjeldal H."/>
            <person name="Lolas I."/>
            <person name="Knudsen A.D."/>
            <person name="Carvalho G."/>
            <person name="Nielsen K.L."/>
            <person name="Barreto Crespo M.T."/>
            <person name="Stensballe A."/>
            <person name="Nielsen J.L."/>
        </authorList>
    </citation>
    <scope>NUCLEOTIDE SEQUENCE [LARGE SCALE GENOMIC DNA]</scope>
    <source>
        <strain evidence="4 5">I11</strain>
    </source>
</reference>
<dbReference type="PANTHER" id="PTHR43656">
    <property type="entry name" value="BINDING OXIDOREDUCTASE, PUTATIVE (AFU_ORTHOLOGUE AFUA_2G08260)-RELATED"/>
    <property type="match status" value="1"/>
</dbReference>
<feature type="domain" description="NADH:flavin oxidoreductase/NADH oxidase N-terminal" evidence="3">
    <location>
        <begin position="13"/>
        <end position="340"/>
    </location>
</feature>
<evidence type="ECO:0000313" key="5">
    <source>
        <dbReference type="Proteomes" id="UP000005143"/>
    </source>
</evidence>
<evidence type="ECO:0000313" key="4">
    <source>
        <dbReference type="EMBL" id="EHN09167.1"/>
    </source>
</evidence>
<dbReference type="AlphaFoldDB" id="H0EAU9"/>
<organism evidence="4 5">
    <name type="scientific">Patulibacter medicamentivorans</name>
    <dbReference type="NCBI Taxonomy" id="1097667"/>
    <lineage>
        <taxon>Bacteria</taxon>
        <taxon>Bacillati</taxon>
        <taxon>Actinomycetota</taxon>
        <taxon>Thermoleophilia</taxon>
        <taxon>Solirubrobacterales</taxon>
        <taxon>Patulibacteraceae</taxon>
        <taxon>Patulibacter</taxon>
    </lineage>
</organism>
<dbReference type="InterPro" id="IPR001155">
    <property type="entry name" value="OxRdtase_FMN_N"/>
</dbReference>
<dbReference type="GO" id="GO:0010181">
    <property type="term" value="F:FMN binding"/>
    <property type="evidence" value="ECO:0007669"/>
    <property type="project" value="InterPro"/>
</dbReference>
<accession>H0EAU9</accession>
<dbReference type="PANTHER" id="PTHR43656:SF2">
    <property type="entry name" value="BINDING OXIDOREDUCTASE, PUTATIVE (AFU_ORTHOLOGUE AFUA_2G08260)-RELATED"/>
    <property type="match status" value="1"/>
</dbReference>
<dbReference type="InterPro" id="IPR013785">
    <property type="entry name" value="Aldolase_TIM"/>
</dbReference>
<proteinExistence type="predicted"/>
<dbReference type="EC" id="1.3.1.34" evidence="4"/>
<keyword evidence="1" id="KW-0285">Flavoprotein</keyword>
<sequence>MPETIITPAGLGQPLELPRGARLANRLAKAAMSEQLGDRANAPTEDLVRLYERWGREGAGLLITGNVMVDRRHLGEPRNVVVEDDRDLDRLRRWARAGQAGGSRVWVQINHPGRQAMWFAGGNRPVAPSAIAPKIPGFVTPRALTGAEIEEIVGRYAATAAVLRRAGFDGIQLHGAHGYLISQFLSPLANQRDDEWGGDPERRRRFVLEVLRATRAAVGPDFPVGIKLNSADFQRGGFSEEESADVLAALAAEGIDLVEISGGTYEAPAMVDAAPVQRESTRSREAYFLDYAERVRERVPGVPLMVTGGFRTTRAMGDAIGDGSCDLVGLGRPLAVEPDAAAGLVAGTRPRIDAGDKRIGIRAMDGAVDLYWHTRQLHRIGAGREPRPGEPAWRTVLAMVVDNGWGALRRRRGG</sequence>
<dbReference type="GO" id="GO:0008670">
    <property type="term" value="F:2,4-dienoyl-CoA reductase (NADPH) activity"/>
    <property type="evidence" value="ECO:0007669"/>
    <property type="project" value="UniProtKB-EC"/>
</dbReference>
<name>H0EAU9_9ACTN</name>
<evidence type="ECO:0000256" key="2">
    <source>
        <dbReference type="ARBA" id="ARBA00023002"/>
    </source>
</evidence>
<dbReference type="Proteomes" id="UP000005143">
    <property type="component" value="Unassembled WGS sequence"/>
</dbReference>
<keyword evidence="5" id="KW-1185">Reference proteome</keyword>
<dbReference type="RefSeq" id="WP_007578511.1">
    <property type="nucleotide sequence ID" value="NZ_AGUD01000299.1"/>
</dbReference>
<dbReference type="EMBL" id="AGUD01000299">
    <property type="protein sequence ID" value="EHN09167.1"/>
    <property type="molecule type" value="Genomic_DNA"/>
</dbReference>
<dbReference type="SUPFAM" id="SSF51395">
    <property type="entry name" value="FMN-linked oxidoreductases"/>
    <property type="match status" value="1"/>
</dbReference>
<dbReference type="Gene3D" id="3.20.20.70">
    <property type="entry name" value="Aldolase class I"/>
    <property type="match status" value="1"/>
</dbReference>